<keyword evidence="2" id="KW-0812">Transmembrane</keyword>
<dbReference type="EMBL" id="QUMO01000002">
    <property type="protein sequence ID" value="REF87426.1"/>
    <property type="molecule type" value="Genomic_DNA"/>
</dbReference>
<dbReference type="InterPro" id="IPR011990">
    <property type="entry name" value="TPR-like_helical_dom_sf"/>
</dbReference>
<gene>
    <name evidence="3" type="ORF">DES32_1047</name>
</gene>
<comment type="caution">
    <text evidence="3">The sequence shown here is derived from an EMBL/GenBank/DDBJ whole genome shotgun (WGS) entry which is preliminary data.</text>
</comment>
<evidence type="ECO:0000313" key="3">
    <source>
        <dbReference type="EMBL" id="REF87426.1"/>
    </source>
</evidence>
<dbReference type="Gene3D" id="1.25.40.10">
    <property type="entry name" value="Tetratricopeptide repeat domain"/>
    <property type="match status" value="1"/>
</dbReference>
<dbReference type="AlphaFoldDB" id="A0A3D9Z818"/>
<feature type="transmembrane region" description="Helical" evidence="2">
    <location>
        <begin position="28"/>
        <end position="50"/>
    </location>
</feature>
<protein>
    <submittedName>
        <fullName evidence="3">Sel1 repeat-containing protein</fullName>
    </submittedName>
</protein>
<organism evidence="3 4">
    <name type="scientific">Methylovirgula ligni</name>
    <dbReference type="NCBI Taxonomy" id="569860"/>
    <lineage>
        <taxon>Bacteria</taxon>
        <taxon>Pseudomonadati</taxon>
        <taxon>Pseudomonadota</taxon>
        <taxon>Alphaproteobacteria</taxon>
        <taxon>Hyphomicrobiales</taxon>
        <taxon>Beijerinckiaceae</taxon>
        <taxon>Methylovirgula</taxon>
    </lineage>
</organism>
<dbReference type="PANTHER" id="PTHR43628">
    <property type="entry name" value="ACTIVATOR OF C KINASE PROTEIN 1-RELATED"/>
    <property type="match status" value="1"/>
</dbReference>
<evidence type="ECO:0000256" key="2">
    <source>
        <dbReference type="SAM" id="Phobius"/>
    </source>
</evidence>
<dbReference type="SMART" id="SM00671">
    <property type="entry name" value="SEL1"/>
    <property type="match status" value="3"/>
</dbReference>
<evidence type="ECO:0000256" key="1">
    <source>
        <dbReference type="SAM" id="MobiDB-lite"/>
    </source>
</evidence>
<proteinExistence type="predicted"/>
<feature type="compositionally biased region" description="Pro residues" evidence="1">
    <location>
        <begin position="59"/>
        <end position="77"/>
    </location>
</feature>
<sequence length="234" mass="24829">MSDLYDASMSPLRAAHTYLAETDPLYRISLMAVPIAAAVAIVAGSAALAWPGVSPLPPPAIPAPQPQPPANPSPSEPAKPQALRDRANTDPAALGELQRQADAGNGEAQFYMGTLYDPTLPQIPFAKKDIPESFDWYRKSAEQGFAYGELTLAQSYQIGWGTAVDYAKAAQWFQKAAQQGLPLAQFNLGQMTARGLGVQKDCAVAKTWLSDAAALGNDEAARSLHSGSDGACQW</sequence>
<keyword evidence="2" id="KW-0472">Membrane</keyword>
<dbReference type="Pfam" id="PF08238">
    <property type="entry name" value="Sel1"/>
    <property type="match status" value="3"/>
</dbReference>
<dbReference type="SUPFAM" id="SSF81901">
    <property type="entry name" value="HCP-like"/>
    <property type="match status" value="1"/>
</dbReference>
<dbReference type="PANTHER" id="PTHR43628:SF1">
    <property type="entry name" value="CHITIN SYNTHASE REGULATORY FACTOR 2-RELATED"/>
    <property type="match status" value="1"/>
</dbReference>
<keyword evidence="4" id="KW-1185">Reference proteome</keyword>
<dbReference type="InterPro" id="IPR052945">
    <property type="entry name" value="Mitotic_Regulator"/>
</dbReference>
<feature type="region of interest" description="Disordered" evidence="1">
    <location>
        <begin position="59"/>
        <end position="87"/>
    </location>
</feature>
<dbReference type="RefSeq" id="WP_165203927.1">
    <property type="nucleotide sequence ID" value="NZ_CP025086.1"/>
</dbReference>
<evidence type="ECO:0000313" key="4">
    <source>
        <dbReference type="Proteomes" id="UP000256900"/>
    </source>
</evidence>
<dbReference type="InterPro" id="IPR006597">
    <property type="entry name" value="Sel1-like"/>
</dbReference>
<name>A0A3D9Z818_9HYPH</name>
<dbReference type="Proteomes" id="UP000256900">
    <property type="component" value="Unassembled WGS sequence"/>
</dbReference>
<keyword evidence="2" id="KW-1133">Transmembrane helix</keyword>
<accession>A0A3D9Z818</accession>
<reference evidence="3 4" key="1">
    <citation type="submission" date="2018-08" db="EMBL/GenBank/DDBJ databases">
        <title>Genomic Encyclopedia of Type Strains, Phase IV (KMG-IV): sequencing the most valuable type-strain genomes for metagenomic binning, comparative biology and taxonomic classification.</title>
        <authorList>
            <person name="Goeker M."/>
        </authorList>
    </citation>
    <scope>NUCLEOTIDE SEQUENCE [LARGE SCALE GENOMIC DNA]</scope>
    <source>
        <strain evidence="3 4">BW863</strain>
    </source>
</reference>